<evidence type="ECO:0000313" key="1">
    <source>
        <dbReference type="EMBL" id="KAJ5077418.1"/>
    </source>
</evidence>
<dbReference type="AlphaFoldDB" id="A0A9Q0LR23"/>
<accession>A0A9Q0LR23</accession>
<dbReference type="Proteomes" id="UP001149090">
    <property type="component" value="Unassembled WGS sequence"/>
</dbReference>
<comment type="caution">
    <text evidence="1">The sequence shown here is derived from an EMBL/GenBank/DDBJ whole genome shotgun (WGS) entry which is preliminary data.</text>
</comment>
<reference evidence="1" key="1">
    <citation type="submission" date="2022-10" db="EMBL/GenBank/DDBJ databases">
        <title>Novel sulphate-reducing endosymbionts in the free-living metamonad Anaeramoeba.</title>
        <authorList>
            <person name="Jerlstrom-Hultqvist J."/>
            <person name="Cepicka I."/>
            <person name="Gallot-Lavallee L."/>
            <person name="Salas-Leiva D."/>
            <person name="Curtis B.A."/>
            <person name="Zahonova K."/>
            <person name="Pipaliya S."/>
            <person name="Dacks J."/>
            <person name="Roger A.J."/>
        </authorList>
    </citation>
    <scope>NUCLEOTIDE SEQUENCE</scope>
    <source>
        <strain evidence="1">BMAN</strain>
    </source>
</reference>
<sequence>MKDLPKISQIFQEIFKFIGKEKETEEERNFIKQLDDLFSEFINNNNNIQFTFSIFSKEQIFSIIKESQFKNKNNNSLSLLKSFKPNLKNEEFENFKTQISQIKIDSNFFKTFINELEKLIPIKNSIKQRIIKIDENILKKSNSQFNQIFDNQNQNQNQKFFFYKLEKEKEIYEIVTSLYLGYSNHFPLKENILFCDSNSTKNDINNFFNIYQIYNEKYENIPKNKYLFSILHSHKLSQECLKKIGNFRIVNQFPKCLITNKIKIISKKKITQIYQKYHKLYPKIQLFTSKISGMGKTYQIHKKFNEEYQKENYLYFNIILSKEISNDFIKDKEKEKKFFILNYLFHLVLETFRFYLGIYNVEFI</sequence>
<gene>
    <name evidence="1" type="ORF">M0811_05941</name>
</gene>
<organism evidence="1 2">
    <name type="scientific">Anaeramoeba ignava</name>
    <name type="common">Anaerobic marine amoeba</name>
    <dbReference type="NCBI Taxonomy" id="1746090"/>
    <lineage>
        <taxon>Eukaryota</taxon>
        <taxon>Metamonada</taxon>
        <taxon>Anaeramoebidae</taxon>
        <taxon>Anaeramoeba</taxon>
    </lineage>
</organism>
<name>A0A9Q0LR23_ANAIG</name>
<evidence type="ECO:0000313" key="2">
    <source>
        <dbReference type="Proteomes" id="UP001149090"/>
    </source>
</evidence>
<protein>
    <submittedName>
        <fullName evidence="1">Uncharacterized protein</fullName>
    </submittedName>
</protein>
<keyword evidence="2" id="KW-1185">Reference proteome</keyword>
<dbReference type="EMBL" id="JAPDFW010000058">
    <property type="protein sequence ID" value="KAJ5077418.1"/>
    <property type="molecule type" value="Genomic_DNA"/>
</dbReference>
<proteinExistence type="predicted"/>